<evidence type="ECO:0000256" key="3">
    <source>
        <dbReference type="SAM" id="MobiDB-lite"/>
    </source>
</evidence>
<evidence type="ECO:0000256" key="2">
    <source>
        <dbReference type="ARBA" id="ARBA00023306"/>
    </source>
</evidence>
<keyword evidence="2" id="KW-0131">Cell cycle</keyword>
<accession>A0A0E9NG38</accession>
<proteinExistence type="predicted"/>
<dbReference type="STRING" id="698492.A0A0E9NG38"/>
<feature type="compositionally biased region" description="Polar residues" evidence="3">
    <location>
        <begin position="912"/>
        <end position="926"/>
    </location>
</feature>
<feature type="region of interest" description="Disordered" evidence="3">
    <location>
        <begin position="1"/>
        <end position="43"/>
    </location>
</feature>
<comment type="caution">
    <text evidence="5">The sequence shown here is derived from an EMBL/GenBank/DDBJ whole genome shotgun (WGS) entry which is preliminary data.</text>
</comment>
<dbReference type="SUPFAM" id="SSF50729">
    <property type="entry name" value="PH domain-like"/>
    <property type="match status" value="1"/>
</dbReference>
<feature type="region of interest" description="Disordered" evidence="3">
    <location>
        <begin position="156"/>
        <end position="215"/>
    </location>
</feature>
<feature type="region of interest" description="Disordered" evidence="3">
    <location>
        <begin position="610"/>
        <end position="652"/>
    </location>
</feature>
<dbReference type="PROSITE" id="PS50003">
    <property type="entry name" value="PH_DOMAIN"/>
    <property type="match status" value="1"/>
</dbReference>
<dbReference type="PANTHER" id="PTHR36100">
    <property type="entry name" value="BUD SITE SELECTION PROTEIN 4"/>
    <property type="match status" value="1"/>
</dbReference>
<feature type="region of interest" description="Disordered" evidence="3">
    <location>
        <begin position="912"/>
        <end position="931"/>
    </location>
</feature>
<gene>
    <name evidence="5" type="ORF">G7K_2978-t1</name>
</gene>
<reference evidence="5 6" key="1">
    <citation type="journal article" date="2011" name="J. Gen. Appl. Microbiol.">
        <title>Draft genome sequencing of the enigmatic yeast Saitoella complicata.</title>
        <authorList>
            <person name="Nishida H."/>
            <person name="Hamamoto M."/>
            <person name="Sugiyama J."/>
        </authorList>
    </citation>
    <scope>NUCLEOTIDE SEQUENCE [LARGE SCALE GENOMIC DNA]</scope>
    <source>
        <strain evidence="5 6">NRRL Y-17804</strain>
    </source>
</reference>
<feature type="compositionally biased region" description="Polar residues" evidence="3">
    <location>
        <begin position="160"/>
        <end position="185"/>
    </location>
</feature>
<name>A0A0E9NG38_SAICN</name>
<evidence type="ECO:0000256" key="1">
    <source>
        <dbReference type="ARBA" id="ARBA00022618"/>
    </source>
</evidence>
<evidence type="ECO:0000313" key="6">
    <source>
        <dbReference type="Proteomes" id="UP000033140"/>
    </source>
</evidence>
<dbReference type="GO" id="GO:0051301">
    <property type="term" value="P:cell division"/>
    <property type="evidence" value="ECO:0007669"/>
    <property type="project" value="UniProtKB-KW"/>
</dbReference>
<dbReference type="AlphaFoldDB" id="A0A0E9NG38"/>
<dbReference type="GO" id="GO:0005525">
    <property type="term" value="F:GTP binding"/>
    <property type="evidence" value="ECO:0007669"/>
    <property type="project" value="TreeGrafter"/>
</dbReference>
<dbReference type="Proteomes" id="UP000033140">
    <property type="component" value="Unassembled WGS sequence"/>
</dbReference>
<dbReference type="Gene3D" id="2.30.29.30">
    <property type="entry name" value="Pleckstrin-homology domain (PH domain)/Phosphotyrosine-binding domain (PTB)"/>
    <property type="match status" value="1"/>
</dbReference>
<dbReference type="InterPro" id="IPR011993">
    <property type="entry name" value="PH-like_dom_sf"/>
</dbReference>
<dbReference type="PANTHER" id="PTHR36100:SF1">
    <property type="entry name" value="BUD SITE SELECTION PROTEIN 4"/>
    <property type="match status" value="1"/>
</dbReference>
<reference evidence="5 6" key="3">
    <citation type="journal article" date="2015" name="Genome Announc.">
        <title>Draft Genome Sequence of the Archiascomycetous Yeast Saitoella complicata.</title>
        <authorList>
            <person name="Yamauchi K."/>
            <person name="Kondo S."/>
            <person name="Hamamoto M."/>
            <person name="Takahashi Y."/>
            <person name="Ogura Y."/>
            <person name="Hayashi T."/>
            <person name="Nishida H."/>
        </authorList>
    </citation>
    <scope>NUCLEOTIDE SEQUENCE [LARGE SCALE GENOMIC DNA]</scope>
    <source>
        <strain evidence="5 6">NRRL Y-17804</strain>
    </source>
</reference>
<feature type="compositionally biased region" description="Polar residues" evidence="3">
    <location>
        <begin position="343"/>
        <end position="358"/>
    </location>
</feature>
<evidence type="ECO:0000313" key="5">
    <source>
        <dbReference type="EMBL" id="GAO48809.1"/>
    </source>
</evidence>
<keyword evidence="6" id="KW-1185">Reference proteome</keyword>
<dbReference type="InterPro" id="IPR001849">
    <property type="entry name" value="PH_domain"/>
</dbReference>
<feature type="compositionally biased region" description="Basic and acidic residues" evidence="3">
    <location>
        <begin position="610"/>
        <end position="620"/>
    </location>
</feature>
<dbReference type="InterPro" id="IPR052007">
    <property type="entry name" value="Bud4"/>
</dbReference>
<keyword evidence="1" id="KW-0132">Cell division</keyword>
<sequence>MVKEHVAGTVQSTPQRSQDEQVTSPLQDLSPTARRLNLEGRVGKKEPKGFALNLWKEREANAGKTEKANRRKSDIVRLESASYVSKSQFVTSPQLEQTGFDLESAASPNIKDYPTTTAVTSSPFLAQSPTFELPPTTNTLIRPNIKINTQLGPSEHEFDSIQSTATDSARPSLARTTSVASTDASTPEDMQPRDAALPQDTPTRKSSLKRRKTVTFDDAPDKIHVLPRVSLSPTGSSVYTVSPALEQYTDDEEEYVNDEDIEITPAVEPMGSPSKFNGRSLPAVPGYTLHNSTTRPLPTVPHYGMHKYEEDASVYEPELPVAGAKTLLHDALGISVETVEPIESSQTQDAVTAPFSSDSAEDSEDIPESGRFDFQDLAQMEEVNDALQKRLFHLTLNVPAAATKQEDSPVLDSAYDSLPVTGTSLRRQDSLSEADRIIPTSHVNETPKNSLFSIKESLLHEEEDIDTPSDDETVDAAQAELNAWLPEDFPTEHKKADVTPVLNIEEQVLLRDIPETAPVTEEEVVEEIKEVEVERPRTPEQQIQIQEERKTPALKSLSDFRPPSLVLPELCGLGDLGFDLGQYLSKEEAEPIKPGSDDFRKDPMRTHLPKTPEHPLRFFHSDTPSSVASSPGGIPLSEATIRPPKGSKLKVRPSLTPADVSAMAAARREAEAMLKEEVISSTSSEDGEDDSLTAKYLTPKKDATSTMPKLDFELPSSTTMMFGDLASEMDRVFEKPKPKYLVRQNSSVIHASSSVRVPRQQAHRKNDSIMVEPWQGSTPQKAQASAASQKVSQTTASRAVAKTSAVQSLLKPEDAVRPKEVAPPTPVKDAAPKQVRRGKLLFKILEIKDVELPMGGTIERPQFACTVDNGKHQVTTPWHVLQRRVALNQEFELLVDGDLEFTVSLHMNMSQVSRPRLTHPSTSPTRPKSFLGKILRSPKKGKEDPYQPSVYESMVSGNGNFARTHVSFDQYENAAYGQAYTTEVALQNFWAVDTSTVQSSMRSGRSSPVKETPRIKKKAYPVCKAVIQMFYAPGTGTSKDPLPNSMKSALRQVAEEEAWQTQLHWEGYLTQQGGDIAHWRRRYFRIEGYEMSAYHETNIKHRRAKFNLRKALKLVGDRMSLTQPEVKGAGRARRKSGFTSDEGGIMYADRGFRLFFKNGEAIDFYADTEEEKEGAMKSLAEVIGHEEKGWVMKVLEKHGKLPGVKPATSA</sequence>
<evidence type="ECO:0000259" key="4">
    <source>
        <dbReference type="PROSITE" id="PS50003"/>
    </source>
</evidence>
<protein>
    <recommendedName>
        <fullName evidence="4">PH domain-containing protein</fullName>
    </recommendedName>
</protein>
<feature type="region of interest" description="Disordered" evidence="3">
    <location>
        <begin position="340"/>
        <end position="368"/>
    </location>
</feature>
<organism evidence="5 6">
    <name type="scientific">Saitoella complicata (strain BCRC 22490 / CBS 7301 / JCM 7358 / NBRC 10748 / NRRL Y-17804)</name>
    <dbReference type="NCBI Taxonomy" id="698492"/>
    <lineage>
        <taxon>Eukaryota</taxon>
        <taxon>Fungi</taxon>
        <taxon>Dikarya</taxon>
        <taxon>Ascomycota</taxon>
        <taxon>Taphrinomycotina</taxon>
        <taxon>Taphrinomycotina incertae sedis</taxon>
        <taxon>Saitoella</taxon>
    </lineage>
</organism>
<reference evidence="5 6" key="2">
    <citation type="journal article" date="2014" name="J. Gen. Appl. Microbiol.">
        <title>The early diverging ascomycetous budding yeast Saitoella complicata has three histone deacetylases belonging to the Clr6, Hos2, and Rpd3 lineages.</title>
        <authorList>
            <person name="Nishida H."/>
            <person name="Matsumoto T."/>
            <person name="Kondo S."/>
            <person name="Hamamoto M."/>
            <person name="Yoshikawa H."/>
        </authorList>
    </citation>
    <scope>NUCLEOTIDE SEQUENCE [LARGE SCALE GENOMIC DNA]</scope>
    <source>
        <strain evidence="5 6">NRRL Y-17804</strain>
    </source>
</reference>
<feature type="compositionally biased region" description="Polar residues" evidence="3">
    <location>
        <begin position="9"/>
        <end position="30"/>
    </location>
</feature>
<feature type="domain" description="PH" evidence="4">
    <location>
        <begin position="1062"/>
        <end position="1184"/>
    </location>
</feature>
<dbReference type="EMBL" id="BACD03000017">
    <property type="protein sequence ID" value="GAO48809.1"/>
    <property type="molecule type" value="Genomic_DNA"/>
</dbReference>